<keyword evidence="4 8" id="KW-0406">Ion transport</keyword>
<dbReference type="SUPFAM" id="SSF47928">
    <property type="entry name" value="N-terminal domain of the delta subunit of the F1F0-ATP synthase"/>
    <property type="match status" value="1"/>
</dbReference>
<evidence type="ECO:0000313" key="10">
    <source>
        <dbReference type="EMBL" id="KWX04077.1"/>
    </source>
</evidence>
<dbReference type="PANTHER" id="PTHR11910">
    <property type="entry name" value="ATP SYNTHASE DELTA CHAIN"/>
    <property type="match status" value="1"/>
</dbReference>
<name>A0A132MP75_9ACTN</name>
<dbReference type="PROSITE" id="PS00389">
    <property type="entry name" value="ATPASE_DELTA"/>
    <property type="match status" value="1"/>
</dbReference>
<dbReference type="AlphaFoldDB" id="A0A132MP75"/>
<dbReference type="Proteomes" id="UP000070598">
    <property type="component" value="Unassembled WGS sequence"/>
</dbReference>
<reference evidence="10 14" key="2">
    <citation type="submission" date="2015-02" db="EMBL/GenBank/DDBJ databases">
        <title>Physiological reanalysis, assessment of diazotrophy, and genome sequences of multiple isolates of Streptomyces thermoautotrophicus.</title>
        <authorList>
            <person name="MacKellar D.C."/>
            <person name="Lieber L."/>
            <person name="Norman J."/>
            <person name="Bolger A."/>
            <person name="Tobin C."/>
            <person name="Murray J.W."/>
            <person name="Prell J."/>
        </authorList>
    </citation>
    <scope>NUCLEOTIDE SEQUENCE [LARGE SCALE GENOMIC DNA]</scope>
    <source>
        <strain evidence="10 14">UBT1</strain>
    </source>
</reference>
<comment type="caution">
    <text evidence="9">The sequence shown here is derived from an EMBL/GenBank/DDBJ whole genome shotgun (WGS) entry which is preliminary data.</text>
</comment>
<dbReference type="EMBL" id="LAXD01000001">
    <property type="protein sequence ID" value="KWW99519.1"/>
    <property type="molecule type" value="Genomic_DNA"/>
</dbReference>
<keyword evidence="3 8" id="KW-0375">Hydrogen ion transport</keyword>
<proteinExistence type="inferred from homology"/>
<keyword evidence="5 8" id="KW-0472">Membrane</keyword>
<dbReference type="NCBIfam" id="TIGR01145">
    <property type="entry name" value="ATP_synt_delta"/>
    <property type="match status" value="1"/>
</dbReference>
<dbReference type="STRING" id="1469144.LI90_1155"/>
<gene>
    <name evidence="8" type="primary">atpH</name>
    <name evidence="9" type="ORF">LI90_1155</name>
    <name evidence="10" type="ORF">TH66_09070</name>
    <name evidence="11" type="ORF">TR74_20760</name>
</gene>
<dbReference type="InterPro" id="IPR020781">
    <property type="entry name" value="ATPase_OSCP/d_CS"/>
</dbReference>
<protein>
    <recommendedName>
        <fullName evidence="8">ATP synthase subunit delta</fullName>
    </recommendedName>
    <alternativeName>
        <fullName evidence="8">ATP synthase F(1) sector subunit delta</fullName>
    </alternativeName>
    <alternativeName>
        <fullName evidence="8">F-type ATPase subunit delta</fullName>
        <shortName evidence="8">F-ATPase subunit delta</shortName>
    </alternativeName>
</protein>
<dbReference type="NCBIfam" id="NF009967">
    <property type="entry name" value="PRK13430.1"/>
    <property type="match status" value="1"/>
</dbReference>
<evidence type="ECO:0000313" key="14">
    <source>
        <dbReference type="Proteomes" id="UP000070659"/>
    </source>
</evidence>
<keyword evidence="7 8" id="KW-0066">ATP synthesis</keyword>
<dbReference type="Proteomes" id="UP000070188">
    <property type="component" value="Unassembled WGS sequence"/>
</dbReference>
<dbReference type="OrthoDB" id="5242917at2"/>
<dbReference type="PRINTS" id="PR00125">
    <property type="entry name" value="ATPASEDELTA"/>
</dbReference>
<evidence type="ECO:0000256" key="4">
    <source>
        <dbReference type="ARBA" id="ARBA00023065"/>
    </source>
</evidence>
<evidence type="ECO:0000256" key="7">
    <source>
        <dbReference type="ARBA" id="ARBA00023310"/>
    </source>
</evidence>
<dbReference type="GO" id="GO:0046933">
    <property type="term" value="F:proton-transporting ATP synthase activity, rotational mechanism"/>
    <property type="evidence" value="ECO:0007669"/>
    <property type="project" value="UniProtKB-UniRule"/>
</dbReference>
<dbReference type="GO" id="GO:0045259">
    <property type="term" value="C:proton-transporting ATP synthase complex"/>
    <property type="evidence" value="ECO:0007669"/>
    <property type="project" value="UniProtKB-KW"/>
</dbReference>
<evidence type="ECO:0000313" key="13">
    <source>
        <dbReference type="Proteomes" id="UP000070598"/>
    </source>
</evidence>
<dbReference type="GO" id="GO:0005886">
    <property type="term" value="C:plasma membrane"/>
    <property type="evidence" value="ECO:0007669"/>
    <property type="project" value="UniProtKB-SubCell"/>
</dbReference>
<organism evidence="9 12">
    <name type="scientific">Carbonactinospora thermoautotrophica</name>
    <dbReference type="NCBI Taxonomy" id="1469144"/>
    <lineage>
        <taxon>Bacteria</taxon>
        <taxon>Bacillati</taxon>
        <taxon>Actinomycetota</taxon>
        <taxon>Actinomycetes</taxon>
        <taxon>Kitasatosporales</taxon>
        <taxon>Carbonactinosporaceae</taxon>
        <taxon>Carbonactinospora</taxon>
    </lineage>
</organism>
<dbReference type="PATRIC" id="fig|1469144.10.peg.1283"/>
<keyword evidence="9" id="KW-0378">Hydrolase</keyword>
<dbReference type="GO" id="GO:0016787">
    <property type="term" value="F:hydrolase activity"/>
    <property type="evidence" value="ECO:0007669"/>
    <property type="project" value="UniProtKB-KW"/>
</dbReference>
<dbReference type="InterPro" id="IPR000711">
    <property type="entry name" value="ATPase_OSCP/dsu"/>
</dbReference>
<reference evidence="9" key="4">
    <citation type="submission" date="2015-04" db="EMBL/GenBank/DDBJ databases">
        <title>Physiological reanalysis, assessment of diazotrophy, and genome sequences of multiple isolates of Streptomyces thermoautotrophicus.</title>
        <authorList>
            <person name="MacKellar D.C."/>
            <person name="Lieber L."/>
            <person name="Norman J."/>
            <person name="Bolger A."/>
            <person name="Tobin C."/>
            <person name="Murray J.W."/>
            <person name="Woodward J."/>
            <person name="Friesen M."/>
            <person name="Prell J."/>
        </authorList>
    </citation>
    <scope>NUCLEOTIDE SEQUENCE [LARGE SCALE GENOMIC DNA]</scope>
    <source>
        <strain evidence="9">H1</strain>
    </source>
</reference>
<evidence type="ECO:0000313" key="12">
    <source>
        <dbReference type="Proteomes" id="UP000070188"/>
    </source>
</evidence>
<sequence>MLGASRNSLAQVRESLTERAERTGVQGFDTLVEELFAVARLLSRESALRGLLADPGTAGRQKVSLLESLLSGKVAPLTLEVLGEVVEARWSSPRDLVDAVEILGFQAAFTLAENDGTLDAVEDELFRFSRIVEAQPTLRAVLTDPGLPVDRKVAVVRDLLADKARPTTIRLLEQVIVDPRGRKVEDAVAQLSELAAERRKRLLAEVRVAAPLEPEQERRLAAALSRIYGREVQLQVAVDPTILGGVVVRVGDEVIDGSVMRRLEEARQRLVG</sequence>
<evidence type="ECO:0000313" key="9">
    <source>
        <dbReference type="EMBL" id="KWW99519.1"/>
    </source>
</evidence>
<dbReference type="Pfam" id="PF00213">
    <property type="entry name" value="OSCP"/>
    <property type="match status" value="1"/>
</dbReference>
<reference evidence="12" key="3">
    <citation type="submission" date="2015-04" db="EMBL/GenBank/DDBJ databases">
        <title>Physiological reanalysis, assessment of diazotrophy, and genome sequences of multiple isolates of Streptomyces thermoautotrophicus.</title>
        <authorList>
            <person name="MacKellar D.C."/>
            <person name="Lieber L."/>
            <person name="Norman J."/>
            <person name="Bolger A."/>
            <person name="Tobin C."/>
            <person name="Murray J.W."/>
            <person name="Chang R."/>
            <person name="Ford T."/>
            <person name="Nguyen P.Q."/>
            <person name="Woodward J."/>
            <person name="Permingeat H."/>
            <person name="Joshi N.S."/>
            <person name="Silver P.A."/>
            <person name="Usadel B."/>
            <person name="Rutherford A.W."/>
            <person name="Friesen M."/>
            <person name="Prell J."/>
        </authorList>
    </citation>
    <scope>NUCLEOTIDE SEQUENCE [LARGE SCALE GENOMIC DNA]</scope>
    <source>
        <strain evidence="12">H1</strain>
    </source>
</reference>
<dbReference type="InterPro" id="IPR026015">
    <property type="entry name" value="ATP_synth_OSCP/delta_N_sf"/>
</dbReference>
<comment type="function">
    <text evidence="8">This protein is part of the stalk that links CF(0) to CF(1). It either transmits conformational changes from CF(0) to CF(1) or is implicated in proton conduction.</text>
</comment>
<evidence type="ECO:0000256" key="8">
    <source>
        <dbReference type="HAMAP-Rule" id="MF_01416"/>
    </source>
</evidence>
<dbReference type="EMBL" id="JYIK01001086">
    <property type="protein sequence ID" value="KWX06830.1"/>
    <property type="molecule type" value="Genomic_DNA"/>
</dbReference>
<comment type="similarity">
    <text evidence="8">Belongs to the ATPase delta chain family.</text>
</comment>
<evidence type="ECO:0000313" key="11">
    <source>
        <dbReference type="EMBL" id="KWX06830.1"/>
    </source>
</evidence>
<comment type="subcellular location">
    <subcellularLocation>
        <location evidence="8">Cell membrane</location>
        <topology evidence="8">Peripheral membrane protein</topology>
    </subcellularLocation>
    <subcellularLocation>
        <location evidence="1">Membrane</location>
    </subcellularLocation>
</comment>
<keyword evidence="8" id="KW-1003">Cell membrane</keyword>
<evidence type="ECO:0000256" key="3">
    <source>
        <dbReference type="ARBA" id="ARBA00022781"/>
    </source>
</evidence>
<keyword evidence="12" id="KW-1185">Reference proteome</keyword>
<accession>A0A132MP75</accession>
<dbReference type="HAMAP" id="MF_01416">
    <property type="entry name" value="ATP_synth_delta_bact"/>
    <property type="match status" value="1"/>
</dbReference>
<keyword evidence="6 8" id="KW-0139">CF(1)</keyword>
<evidence type="ECO:0000256" key="2">
    <source>
        <dbReference type="ARBA" id="ARBA00022448"/>
    </source>
</evidence>
<dbReference type="Gene3D" id="1.10.520.20">
    <property type="entry name" value="N-terminal domain of the delta subunit of the F1F0-ATP synthase"/>
    <property type="match status" value="1"/>
</dbReference>
<keyword evidence="2 8" id="KW-0813">Transport</keyword>
<evidence type="ECO:0000256" key="6">
    <source>
        <dbReference type="ARBA" id="ARBA00023196"/>
    </source>
</evidence>
<dbReference type="EMBL" id="JYIJ01000016">
    <property type="protein sequence ID" value="KWX04077.1"/>
    <property type="molecule type" value="Genomic_DNA"/>
</dbReference>
<reference evidence="13" key="1">
    <citation type="submission" date="2015-02" db="EMBL/GenBank/DDBJ databases">
        <title>Physiological reanalysis, assessment of diazotrophy, and genome sequences of multiple isolates of Streptomyces thermoautotrophicus.</title>
        <authorList>
            <person name="MacKellar D.C."/>
            <person name="Lieber L."/>
            <person name="Norman J."/>
            <person name="Bolger A."/>
            <person name="Tobin C."/>
            <person name="Murray J.W."/>
            <person name="Friesen M."/>
            <person name="Prell J."/>
        </authorList>
    </citation>
    <scope>NUCLEOTIDE SEQUENCE [LARGE SCALE GENOMIC DNA]</scope>
    <source>
        <strain evidence="13">UBT1</strain>
    </source>
</reference>
<comment type="function">
    <text evidence="8">F(1)F(0) ATP synthase produces ATP from ADP in the presence of a proton or sodium gradient. F-type ATPases consist of two structural domains, F(1) containing the extramembraneous catalytic core and F(0) containing the membrane proton channel, linked together by a central stalk and a peripheral stalk. During catalysis, ATP synthesis in the catalytic domain of F(1) is coupled via a rotary mechanism of the central stalk subunits to proton translocation.</text>
</comment>
<dbReference type="Proteomes" id="UP000070659">
    <property type="component" value="Unassembled WGS sequence"/>
</dbReference>
<evidence type="ECO:0000256" key="1">
    <source>
        <dbReference type="ARBA" id="ARBA00004370"/>
    </source>
</evidence>
<dbReference type="RefSeq" id="WP_066885061.1">
    <property type="nucleotide sequence ID" value="NZ_JYIJ01000016.1"/>
</dbReference>
<evidence type="ECO:0000256" key="5">
    <source>
        <dbReference type="ARBA" id="ARBA00023136"/>
    </source>
</evidence>